<organism evidence="7 8">
    <name type="scientific">Panicum virgatum</name>
    <name type="common">Blackwell switchgrass</name>
    <dbReference type="NCBI Taxonomy" id="38727"/>
    <lineage>
        <taxon>Eukaryota</taxon>
        <taxon>Viridiplantae</taxon>
        <taxon>Streptophyta</taxon>
        <taxon>Embryophyta</taxon>
        <taxon>Tracheophyta</taxon>
        <taxon>Spermatophyta</taxon>
        <taxon>Magnoliopsida</taxon>
        <taxon>Liliopsida</taxon>
        <taxon>Poales</taxon>
        <taxon>Poaceae</taxon>
        <taxon>PACMAD clade</taxon>
        <taxon>Panicoideae</taxon>
        <taxon>Panicodae</taxon>
        <taxon>Paniceae</taxon>
        <taxon>Panicinae</taxon>
        <taxon>Panicum</taxon>
        <taxon>Panicum sect. Hiantes</taxon>
    </lineage>
</organism>
<dbReference type="InterPro" id="IPR039745">
    <property type="entry name" value="Vps54"/>
</dbReference>
<protein>
    <submittedName>
        <fullName evidence="7">Uncharacterized protein</fullName>
    </submittedName>
</protein>
<comment type="similarity">
    <text evidence="2">Belongs to the VPS54 family.</text>
</comment>
<dbReference type="PANTHER" id="PTHR12965:SF0">
    <property type="entry name" value="VACUOLAR PROTEIN SORTING-ASSOCIATED PROTEIN 54"/>
    <property type="match status" value="1"/>
</dbReference>
<keyword evidence="3" id="KW-0813">Transport</keyword>
<evidence type="ECO:0000313" key="8">
    <source>
        <dbReference type="Proteomes" id="UP000823388"/>
    </source>
</evidence>
<dbReference type="GO" id="GO:0015031">
    <property type="term" value="P:protein transport"/>
    <property type="evidence" value="ECO:0007669"/>
    <property type="project" value="UniProtKB-KW"/>
</dbReference>
<keyword evidence="6" id="KW-0175">Coiled coil</keyword>
<dbReference type="GO" id="GO:0042147">
    <property type="term" value="P:retrograde transport, endosome to Golgi"/>
    <property type="evidence" value="ECO:0007669"/>
    <property type="project" value="InterPro"/>
</dbReference>
<keyword evidence="8" id="KW-1185">Reference proteome</keyword>
<reference evidence="7" key="1">
    <citation type="submission" date="2020-05" db="EMBL/GenBank/DDBJ databases">
        <title>WGS assembly of Panicum virgatum.</title>
        <authorList>
            <person name="Lovell J.T."/>
            <person name="Jenkins J."/>
            <person name="Shu S."/>
            <person name="Juenger T.E."/>
            <person name="Schmutz J."/>
        </authorList>
    </citation>
    <scope>NUCLEOTIDE SEQUENCE</scope>
    <source>
        <strain evidence="7">AP13</strain>
    </source>
</reference>
<evidence type="ECO:0000256" key="3">
    <source>
        <dbReference type="ARBA" id="ARBA00022448"/>
    </source>
</evidence>
<proteinExistence type="inferred from homology"/>
<keyword evidence="5" id="KW-0333">Golgi apparatus</keyword>
<evidence type="ECO:0000256" key="5">
    <source>
        <dbReference type="ARBA" id="ARBA00023034"/>
    </source>
</evidence>
<gene>
    <name evidence="7" type="ORF">PVAP13_7KG072800</name>
</gene>
<sequence>MPTLVLAPGRCQGLGWPSCCGSCGTTCHGCHSSSPLVSPPRQALPSPPGRALPSPPSAPLLPRCLLPPATGQAKDCRTRRRTENGISKQQVRKHNWLRRAGNWKDDYNKNKKLPASMLMPWVEYVTTTGLLIPGWGLKLVTIKYQIINFFGGYYYQPQVFTGLGPSLVVAADCAGALDVIDDLQNLLDTDELAGLYCFRHIRDQLGTSLDSVNSILSAELVHAAVPDGKAIDAMILSNVERKASSPLNGTEHEICAI</sequence>
<comment type="subcellular location">
    <subcellularLocation>
        <location evidence="1">Golgi apparatus</location>
        <location evidence="1">trans-Golgi network</location>
    </subcellularLocation>
</comment>
<accession>A0A8T0QJ55</accession>
<dbReference type="EMBL" id="CM029049">
    <property type="protein sequence ID" value="KAG2570184.1"/>
    <property type="molecule type" value="Genomic_DNA"/>
</dbReference>
<keyword evidence="4" id="KW-0653">Protein transport</keyword>
<dbReference type="GO" id="GO:0000938">
    <property type="term" value="C:GARP complex"/>
    <property type="evidence" value="ECO:0007669"/>
    <property type="project" value="InterPro"/>
</dbReference>
<name>A0A8T0QJ55_PANVG</name>
<dbReference type="GO" id="GO:0019905">
    <property type="term" value="F:syntaxin binding"/>
    <property type="evidence" value="ECO:0007669"/>
    <property type="project" value="TreeGrafter"/>
</dbReference>
<evidence type="ECO:0000313" key="7">
    <source>
        <dbReference type="EMBL" id="KAG2570184.1"/>
    </source>
</evidence>
<dbReference type="GO" id="GO:0006896">
    <property type="term" value="P:Golgi to vacuole transport"/>
    <property type="evidence" value="ECO:0007669"/>
    <property type="project" value="TreeGrafter"/>
</dbReference>
<dbReference type="Proteomes" id="UP000823388">
    <property type="component" value="Chromosome 7K"/>
</dbReference>
<comment type="caution">
    <text evidence="7">The sequence shown here is derived from an EMBL/GenBank/DDBJ whole genome shotgun (WGS) entry which is preliminary data.</text>
</comment>
<dbReference type="AlphaFoldDB" id="A0A8T0QJ55"/>
<evidence type="ECO:0000256" key="6">
    <source>
        <dbReference type="ARBA" id="ARBA00023054"/>
    </source>
</evidence>
<evidence type="ECO:0000256" key="4">
    <source>
        <dbReference type="ARBA" id="ARBA00022927"/>
    </source>
</evidence>
<evidence type="ECO:0000256" key="1">
    <source>
        <dbReference type="ARBA" id="ARBA00004601"/>
    </source>
</evidence>
<dbReference type="GO" id="GO:0005829">
    <property type="term" value="C:cytosol"/>
    <property type="evidence" value="ECO:0007669"/>
    <property type="project" value="GOC"/>
</dbReference>
<evidence type="ECO:0000256" key="2">
    <source>
        <dbReference type="ARBA" id="ARBA00009150"/>
    </source>
</evidence>
<dbReference type="PANTHER" id="PTHR12965">
    <property type="entry name" value="VACUOLAR PROTEIN SORTING 54"/>
    <property type="match status" value="1"/>
</dbReference>